<gene>
    <name evidence="2" type="ORF">METZ01_LOCUS333219</name>
</gene>
<dbReference type="EMBL" id="UINC01111851">
    <property type="protein sequence ID" value="SVC80365.1"/>
    <property type="molecule type" value="Genomic_DNA"/>
</dbReference>
<feature type="non-terminal residue" evidence="2">
    <location>
        <position position="1"/>
    </location>
</feature>
<organism evidence="2">
    <name type="scientific">marine metagenome</name>
    <dbReference type="NCBI Taxonomy" id="408172"/>
    <lineage>
        <taxon>unclassified sequences</taxon>
        <taxon>metagenomes</taxon>
        <taxon>ecological metagenomes</taxon>
    </lineage>
</organism>
<proteinExistence type="predicted"/>
<feature type="non-terminal residue" evidence="2">
    <location>
        <position position="93"/>
    </location>
</feature>
<reference evidence="2" key="1">
    <citation type="submission" date="2018-05" db="EMBL/GenBank/DDBJ databases">
        <authorList>
            <person name="Lanie J.A."/>
            <person name="Ng W.-L."/>
            <person name="Kazmierczak K.M."/>
            <person name="Andrzejewski T.M."/>
            <person name="Davidsen T.M."/>
            <person name="Wayne K.J."/>
            <person name="Tettelin H."/>
            <person name="Glass J.I."/>
            <person name="Rusch D."/>
            <person name="Podicherti R."/>
            <person name="Tsui H.-C.T."/>
            <person name="Winkler M.E."/>
        </authorList>
    </citation>
    <scope>NUCLEOTIDE SEQUENCE</scope>
</reference>
<dbReference type="AlphaFoldDB" id="A0A382Q630"/>
<sequence length="93" mass="9432">PPWCTPSSVARWPRPAAPRPPSKGAGACSPAWESASSLPARCSPASGHASAGGTASSRSPCCWPSSRWSGWRSPRSPPSSSSPAASSSSRRSA</sequence>
<name>A0A382Q630_9ZZZZ</name>
<accession>A0A382Q630</accession>
<feature type="compositionally biased region" description="Low complexity" evidence="1">
    <location>
        <begin position="43"/>
        <end position="93"/>
    </location>
</feature>
<feature type="compositionally biased region" description="Low complexity" evidence="1">
    <location>
        <begin position="1"/>
        <end position="14"/>
    </location>
</feature>
<feature type="region of interest" description="Disordered" evidence="1">
    <location>
        <begin position="1"/>
        <end position="93"/>
    </location>
</feature>
<evidence type="ECO:0000313" key="2">
    <source>
        <dbReference type="EMBL" id="SVC80365.1"/>
    </source>
</evidence>
<evidence type="ECO:0000256" key="1">
    <source>
        <dbReference type="SAM" id="MobiDB-lite"/>
    </source>
</evidence>
<protein>
    <submittedName>
        <fullName evidence="2">Uncharacterized protein</fullName>
    </submittedName>
</protein>